<keyword evidence="2" id="KW-1003">Cell membrane</keyword>
<feature type="transmembrane region" description="Helical" evidence="6">
    <location>
        <begin position="324"/>
        <end position="346"/>
    </location>
</feature>
<protein>
    <submittedName>
        <fullName evidence="8">DNA internalization-related competence protein ComEC/Rec2</fullName>
    </submittedName>
</protein>
<dbReference type="PANTHER" id="PTHR30619:SF1">
    <property type="entry name" value="RECOMBINATION PROTEIN 2"/>
    <property type="match status" value="1"/>
</dbReference>
<feature type="transmembrane region" description="Helical" evidence="6">
    <location>
        <begin position="270"/>
        <end position="289"/>
    </location>
</feature>
<evidence type="ECO:0000256" key="6">
    <source>
        <dbReference type="SAM" id="Phobius"/>
    </source>
</evidence>
<dbReference type="InterPro" id="IPR004477">
    <property type="entry name" value="ComEC_N"/>
</dbReference>
<dbReference type="InterPro" id="IPR052159">
    <property type="entry name" value="Competence_DNA_uptake"/>
</dbReference>
<feature type="domain" description="ComEC/Rec2-related protein" evidence="7">
    <location>
        <begin position="135"/>
        <end position="410"/>
    </location>
</feature>
<proteinExistence type="predicted"/>
<dbReference type="NCBIfam" id="TIGR00361">
    <property type="entry name" value="ComEC_Rec2"/>
    <property type="match status" value="1"/>
</dbReference>
<evidence type="ECO:0000313" key="9">
    <source>
        <dbReference type="Proteomes" id="UP000707245"/>
    </source>
</evidence>
<evidence type="ECO:0000256" key="2">
    <source>
        <dbReference type="ARBA" id="ARBA00022475"/>
    </source>
</evidence>
<evidence type="ECO:0000313" key="8">
    <source>
        <dbReference type="EMBL" id="MBE0456908.1"/>
    </source>
</evidence>
<dbReference type="EMBL" id="RRZA01000011">
    <property type="protein sequence ID" value="MBE0456908.1"/>
    <property type="molecule type" value="Genomic_DNA"/>
</dbReference>
<organism evidence="8 9">
    <name type="scientific">Pseudoalteromonas prydzensis</name>
    <dbReference type="NCBI Taxonomy" id="182141"/>
    <lineage>
        <taxon>Bacteria</taxon>
        <taxon>Pseudomonadati</taxon>
        <taxon>Pseudomonadota</taxon>
        <taxon>Gammaproteobacteria</taxon>
        <taxon>Alteromonadales</taxon>
        <taxon>Pseudoalteromonadaceae</taxon>
        <taxon>Pseudoalteromonas</taxon>
    </lineage>
</organism>
<dbReference type="InterPro" id="IPR036866">
    <property type="entry name" value="RibonucZ/Hydroxyglut_hydro"/>
</dbReference>
<reference evidence="8 9" key="1">
    <citation type="submission" date="2020-07" db="EMBL/GenBank/DDBJ databases">
        <title>Halophilic bacteria isolated from french cheeses.</title>
        <authorList>
            <person name="Kothe C.I."/>
            <person name="Farah-Kraiem B."/>
            <person name="Renault P."/>
            <person name="Dridi B."/>
        </authorList>
    </citation>
    <scope>NUCLEOTIDE SEQUENCE [LARGE SCALE GENOMIC DNA]</scope>
    <source>
        <strain evidence="8 9">FME14</strain>
    </source>
</reference>
<sequence length="677" mass="76843">MHENQPHYSHITVVEIISQRDHYYLKVQLNKINQQSQSIIKPPLALITLKSDQLLEVGDDILTWLYLSKYRSQKNYAVFDKERYAFSERIFYKGKQIGSYIEISKSKNTHVIKSYRQFIKNTYQSSALNWLYYPLLTGDRSIMSYDQKQQLQQFGISHLLAISGLHIGLMFSIGFFITRAVLTGLNFVVKPLGQQLNLSLMYSVGGFILAFSYVYLSGFVVSATRALIMLGCYLLIYYYAKQALRWRSILFALVCVLLIEPFSLLNPGLYFSFTAVVIIFWVFSVIAIAKVGVMSLIQTLVILQVALFIGLLPLSLYYFNGISVIGLVVNLVAIPILGFIIMPSLVLLSVLSLLFDVTVLITVFDYLLQHAYQSLLLVPGEYRWLDTTKFSIQWLISSYIAIGIMCFSSWRVMACLPIALTFLDQYLQPKPLWQLDVFDVGHGTMVLVSRHGKGFIYDLGPVYFNTFTRINGTLVPYITSMGVEVELTLISHMDKDHAGGLTDWLHHGYRHTFRLLQPNGPEHGCKAGRYDFYDLTLTVSESAEDLKTDNDNSCVVHISDGHFSVLLPGDISAKRESQLIAQQSVLKSTVLLSPHHGSNTSSSDAFIRAVAPELVIHSTAYKGQWQLPHPRVITRFADHNVMQYTTAAHGQVNIAFYADQYTINLARDDESYWFLKD</sequence>
<dbReference type="NCBIfam" id="TIGR00360">
    <property type="entry name" value="ComEC_N-term"/>
    <property type="match status" value="1"/>
</dbReference>
<evidence type="ECO:0000256" key="5">
    <source>
        <dbReference type="ARBA" id="ARBA00023136"/>
    </source>
</evidence>
<dbReference type="PANTHER" id="PTHR30619">
    <property type="entry name" value="DNA INTERNALIZATION/COMPETENCE PROTEIN COMEC/REC2"/>
    <property type="match status" value="1"/>
</dbReference>
<gene>
    <name evidence="8" type="ORF">EI167_05450</name>
</gene>
<comment type="caution">
    <text evidence="8">The sequence shown here is derived from an EMBL/GenBank/DDBJ whole genome shotgun (WGS) entry which is preliminary data.</text>
</comment>
<accession>A0ABR9FJA0</accession>
<feature type="transmembrane region" description="Helical" evidence="6">
    <location>
        <begin position="296"/>
        <end position="318"/>
    </location>
</feature>
<dbReference type="Proteomes" id="UP000707245">
    <property type="component" value="Unassembled WGS sequence"/>
</dbReference>
<dbReference type="SUPFAM" id="SSF56281">
    <property type="entry name" value="Metallo-hydrolase/oxidoreductase"/>
    <property type="match status" value="1"/>
</dbReference>
<keyword evidence="3 6" id="KW-0812">Transmembrane</keyword>
<dbReference type="RefSeq" id="WP_192540994.1">
    <property type="nucleotide sequence ID" value="NZ_RRZA01000011.1"/>
</dbReference>
<keyword evidence="5 6" id="KW-0472">Membrane</keyword>
<evidence type="ECO:0000256" key="1">
    <source>
        <dbReference type="ARBA" id="ARBA00004651"/>
    </source>
</evidence>
<evidence type="ECO:0000256" key="4">
    <source>
        <dbReference type="ARBA" id="ARBA00022989"/>
    </source>
</evidence>
<dbReference type="Gene3D" id="3.60.15.10">
    <property type="entry name" value="Ribonuclease Z/Hydroxyacylglutathione hydrolase-like"/>
    <property type="match status" value="1"/>
</dbReference>
<dbReference type="InterPro" id="IPR004797">
    <property type="entry name" value="Competence_ComEC/Rec2"/>
</dbReference>
<evidence type="ECO:0000256" key="3">
    <source>
        <dbReference type="ARBA" id="ARBA00022692"/>
    </source>
</evidence>
<feature type="transmembrane region" description="Helical" evidence="6">
    <location>
        <begin position="198"/>
        <end position="216"/>
    </location>
</feature>
<evidence type="ECO:0000259" key="7">
    <source>
        <dbReference type="Pfam" id="PF03772"/>
    </source>
</evidence>
<dbReference type="Pfam" id="PF03772">
    <property type="entry name" value="Competence"/>
    <property type="match status" value="1"/>
</dbReference>
<keyword evidence="4 6" id="KW-1133">Transmembrane helix</keyword>
<feature type="transmembrane region" description="Helical" evidence="6">
    <location>
        <begin position="392"/>
        <end position="423"/>
    </location>
</feature>
<feature type="transmembrane region" description="Helical" evidence="6">
    <location>
        <begin position="246"/>
        <end position="264"/>
    </location>
</feature>
<feature type="transmembrane region" description="Helical" evidence="6">
    <location>
        <begin position="156"/>
        <end position="177"/>
    </location>
</feature>
<keyword evidence="9" id="KW-1185">Reference proteome</keyword>
<comment type="subcellular location">
    <subcellularLocation>
        <location evidence="1">Cell membrane</location>
        <topology evidence="1">Multi-pass membrane protein</topology>
    </subcellularLocation>
</comment>
<name>A0ABR9FJA0_9GAMM</name>